<gene>
    <name evidence="2" type="ORF">HR45_06150</name>
</gene>
<dbReference type="STRING" id="1515746.HR45_06150"/>
<dbReference type="Pfam" id="PF11854">
    <property type="entry name" value="MtrB_PioB"/>
    <property type="match status" value="1"/>
</dbReference>
<dbReference type="NCBIfam" id="TIGR03509">
    <property type="entry name" value="OMP_MtrB_PioB"/>
    <property type="match status" value="1"/>
</dbReference>
<feature type="signal peptide" evidence="1">
    <location>
        <begin position="1"/>
        <end position="21"/>
    </location>
</feature>
<dbReference type="eggNOG" id="COG2067">
    <property type="taxonomic scope" value="Bacteria"/>
</dbReference>
<dbReference type="eggNOG" id="COG3637">
    <property type="taxonomic scope" value="Bacteria"/>
</dbReference>
<dbReference type="RefSeq" id="WP_037440752.1">
    <property type="nucleotide sequence ID" value="NZ_JPEO01000003.1"/>
</dbReference>
<dbReference type="InterPro" id="IPR023614">
    <property type="entry name" value="Porin_dom_sf"/>
</dbReference>
<comment type="caution">
    <text evidence="2">The sequence shown here is derived from an EMBL/GenBank/DDBJ whole genome shotgun (WGS) entry which is preliminary data.</text>
</comment>
<evidence type="ECO:0000313" key="3">
    <source>
        <dbReference type="Proteomes" id="UP000029264"/>
    </source>
</evidence>
<sequence>MKFSLNVITIALLAHAGFAMAADGYGLANAKTDGVKFDKWQCKACKVEAGTEGSVSVGVGYLNDGDDIHSANALDTENDIATKVDADVTHIAESGYRLSVEAHDLGMDSGSAVISARKPGKYNFSAGLRQIATYGSDAGRTPFTRDGEYLSLSDDWINAGNYADLSGVTTHLVDLSLKRKRYSIGGEYTSDSLFTTYVNFQREDKTGTKATTGVIFNQATMLPQDVDYTTDILEAGVKMSGDHWFTALSYNGSRFSNNNDSLGYDNPFGVTAGQTSAYLAEDPDNQAHTISLSALYTDAGAIVSGRVLVGRMTQDDELLTAGYSYSLPEESIDAQVDILGVDLKASKRFGAVRVNASYDYYDRDNKTDVEEWTQISISNVSGQVAYNTPYDSTTQKAKLEADYRITSGVKLSGGYNFKRDERSYQDRESTDENSVWARLAVNSFDHWNMWLKGSYGERDGSNYQASRYTSTESNALLRKYYLADRKRSMVEVRVSHTPIDSLTIDFGGRYAYDDYDNTEIGLTESRDASLDANVNYQATKDLNFNLFYNHQRIKSEQNGSSSFSTTDWYSEIEDTVDVVGFGTYYDNLMSKKLRLGLDYSYADSDSNTVVHQALTGDYGTYYAKQHDLNLYANYQATEKVGVRLDYRMQRYEDNDAANDLDLNSIWNVVSLGNTDHDYTAHLIMLSVNYKL</sequence>
<accession>A0A094K090</accession>
<dbReference type="AlphaFoldDB" id="A0A094K090"/>
<dbReference type="Gene3D" id="2.40.160.10">
    <property type="entry name" value="Porin"/>
    <property type="match status" value="1"/>
</dbReference>
<dbReference type="OrthoDB" id="9146719at2"/>
<proteinExistence type="predicted"/>
<evidence type="ECO:0000313" key="2">
    <source>
        <dbReference type="EMBL" id="KFZ38086.1"/>
    </source>
</evidence>
<name>A0A094K090_9GAMM</name>
<reference evidence="2 3" key="1">
    <citation type="submission" date="2014-06" db="EMBL/GenBank/DDBJ databases">
        <title>Shewanella sp. YQH10.</title>
        <authorList>
            <person name="Liu Y."/>
            <person name="Zeng R."/>
        </authorList>
    </citation>
    <scope>NUCLEOTIDE SEQUENCE [LARGE SCALE GENOMIC DNA]</scope>
    <source>
        <strain evidence="2 3">YQH10</strain>
    </source>
</reference>
<dbReference type="SUPFAM" id="SSF56935">
    <property type="entry name" value="Porins"/>
    <property type="match status" value="2"/>
</dbReference>
<feature type="chain" id="PRO_5001900953" evidence="1">
    <location>
        <begin position="22"/>
        <end position="691"/>
    </location>
</feature>
<evidence type="ECO:0000256" key="1">
    <source>
        <dbReference type="SAM" id="SignalP"/>
    </source>
</evidence>
<keyword evidence="1" id="KW-0732">Signal</keyword>
<dbReference type="Proteomes" id="UP000029264">
    <property type="component" value="Unassembled WGS sequence"/>
</dbReference>
<keyword evidence="3" id="KW-1185">Reference proteome</keyword>
<dbReference type="InterPro" id="IPR020016">
    <property type="entry name" value="Decahaem-assoc_OM_MtrB/PioB"/>
</dbReference>
<organism evidence="2 3">
    <name type="scientific">Shewanella mangrovi</name>
    <dbReference type="NCBI Taxonomy" id="1515746"/>
    <lineage>
        <taxon>Bacteria</taxon>
        <taxon>Pseudomonadati</taxon>
        <taxon>Pseudomonadota</taxon>
        <taxon>Gammaproteobacteria</taxon>
        <taxon>Alteromonadales</taxon>
        <taxon>Shewanellaceae</taxon>
        <taxon>Shewanella</taxon>
    </lineage>
</organism>
<dbReference type="EMBL" id="JPEO01000003">
    <property type="protein sequence ID" value="KFZ38086.1"/>
    <property type="molecule type" value="Genomic_DNA"/>
</dbReference>
<protein>
    <submittedName>
        <fullName evidence="2">Membrane protein</fullName>
    </submittedName>
</protein>